<accession>A0A0C3G7M0</accession>
<dbReference type="HOGENOM" id="CLU_2455503_0_0_1"/>
<gene>
    <name evidence="1" type="ORF">PILCRDRAFT_810250</name>
</gene>
<dbReference type="Proteomes" id="UP000054166">
    <property type="component" value="Unassembled WGS sequence"/>
</dbReference>
<keyword evidence="2" id="KW-1185">Reference proteome</keyword>
<reference evidence="1 2" key="1">
    <citation type="submission" date="2014-04" db="EMBL/GenBank/DDBJ databases">
        <authorList>
            <consortium name="DOE Joint Genome Institute"/>
            <person name="Kuo A."/>
            <person name="Tarkka M."/>
            <person name="Buscot F."/>
            <person name="Kohler A."/>
            <person name="Nagy L.G."/>
            <person name="Floudas D."/>
            <person name="Copeland A."/>
            <person name="Barry K.W."/>
            <person name="Cichocki N."/>
            <person name="Veneault-Fourrey C."/>
            <person name="LaButti K."/>
            <person name="Lindquist E.A."/>
            <person name="Lipzen A."/>
            <person name="Lundell T."/>
            <person name="Morin E."/>
            <person name="Murat C."/>
            <person name="Sun H."/>
            <person name="Tunlid A."/>
            <person name="Henrissat B."/>
            <person name="Grigoriev I.V."/>
            <person name="Hibbett D.S."/>
            <person name="Martin F."/>
            <person name="Nordberg H.P."/>
            <person name="Cantor M.N."/>
            <person name="Hua S.X."/>
        </authorList>
    </citation>
    <scope>NUCLEOTIDE SEQUENCE [LARGE SCALE GENOMIC DNA]</scope>
    <source>
        <strain evidence="1 2">F 1598</strain>
    </source>
</reference>
<organism evidence="1 2">
    <name type="scientific">Piloderma croceum (strain F 1598)</name>
    <dbReference type="NCBI Taxonomy" id="765440"/>
    <lineage>
        <taxon>Eukaryota</taxon>
        <taxon>Fungi</taxon>
        <taxon>Dikarya</taxon>
        <taxon>Basidiomycota</taxon>
        <taxon>Agaricomycotina</taxon>
        <taxon>Agaricomycetes</taxon>
        <taxon>Agaricomycetidae</taxon>
        <taxon>Atheliales</taxon>
        <taxon>Atheliaceae</taxon>
        <taxon>Piloderma</taxon>
    </lineage>
</organism>
<dbReference type="AlphaFoldDB" id="A0A0C3G7M0"/>
<sequence>MSLPVIISNVNRFTRGENELAIIMKSWELERSPTRNTTICYANLNSGVSSIISIVLVTPGLDSISCILAASGLSMTAVNMKVVTGQCLL</sequence>
<evidence type="ECO:0000313" key="1">
    <source>
        <dbReference type="EMBL" id="KIM92220.1"/>
    </source>
</evidence>
<reference evidence="2" key="2">
    <citation type="submission" date="2015-01" db="EMBL/GenBank/DDBJ databases">
        <title>Evolutionary Origins and Diversification of the Mycorrhizal Mutualists.</title>
        <authorList>
            <consortium name="DOE Joint Genome Institute"/>
            <consortium name="Mycorrhizal Genomics Consortium"/>
            <person name="Kohler A."/>
            <person name="Kuo A."/>
            <person name="Nagy L.G."/>
            <person name="Floudas D."/>
            <person name="Copeland A."/>
            <person name="Barry K.W."/>
            <person name="Cichocki N."/>
            <person name="Veneault-Fourrey C."/>
            <person name="LaButti K."/>
            <person name="Lindquist E.A."/>
            <person name="Lipzen A."/>
            <person name="Lundell T."/>
            <person name="Morin E."/>
            <person name="Murat C."/>
            <person name="Riley R."/>
            <person name="Ohm R."/>
            <person name="Sun H."/>
            <person name="Tunlid A."/>
            <person name="Henrissat B."/>
            <person name="Grigoriev I.V."/>
            <person name="Hibbett D.S."/>
            <person name="Martin F."/>
        </authorList>
    </citation>
    <scope>NUCLEOTIDE SEQUENCE [LARGE SCALE GENOMIC DNA]</scope>
    <source>
        <strain evidence="2">F 1598</strain>
    </source>
</reference>
<name>A0A0C3G7M0_PILCF</name>
<dbReference type="InParanoid" id="A0A0C3G7M0"/>
<evidence type="ECO:0000313" key="2">
    <source>
        <dbReference type="Proteomes" id="UP000054166"/>
    </source>
</evidence>
<proteinExistence type="predicted"/>
<dbReference type="EMBL" id="KN832970">
    <property type="protein sequence ID" value="KIM92220.1"/>
    <property type="molecule type" value="Genomic_DNA"/>
</dbReference>
<protein>
    <submittedName>
        <fullName evidence="1">Uncharacterized protein</fullName>
    </submittedName>
</protein>